<protein>
    <submittedName>
        <fullName evidence="2">Uncharacterized protein</fullName>
    </submittedName>
</protein>
<feature type="transmembrane region" description="Helical" evidence="1">
    <location>
        <begin position="67"/>
        <end position="90"/>
    </location>
</feature>
<name>A0A0G0I506_9BACT</name>
<evidence type="ECO:0000256" key="1">
    <source>
        <dbReference type="SAM" id="Phobius"/>
    </source>
</evidence>
<accession>A0A0G0I506</accession>
<keyword evidence="1" id="KW-0472">Membrane</keyword>
<feature type="transmembrane region" description="Helical" evidence="1">
    <location>
        <begin position="12"/>
        <end position="34"/>
    </location>
</feature>
<feature type="transmembrane region" description="Helical" evidence="1">
    <location>
        <begin position="127"/>
        <end position="146"/>
    </location>
</feature>
<feature type="transmembrane region" description="Helical" evidence="1">
    <location>
        <begin position="97"/>
        <end position="115"/>
    </location>
</feature>
<comment type="caution">
    <text evidence="2">The sequence shown here is derived from an EMBL/GenBank/DDBJ whole genome shotgun (WGS) entry which is preliminary data.</text>
</comment>
<evidence type="ECO:0000313" key="2">
    <source>
        <dbReference type="EMBL" id="KKQ49607.1"/>
    </source>
</evidence>
<organism evidence="2 3">
    <name type="scientific">Candidatus Shapirobacteria bacterium GW2011_GWE1_38_10</name>
    <dbReference type="NCBI Taxonomy" id="1618488"/>
    <lineage>
        <taxon>Bacteria</taxon>
        <taxon>Candidatus Shapironibacteriota</taxon>
    </lineage>
</organism>
<dbReference type="AlphaFoldDB" id="A0A0G0I506"/>
<reference evidence="2 3" key="1">
    <citation type="journal article" date="2015" name="Nature">
        <title>rRNA introns, odd ribosomes, and small enigmatic genomes across a large radiation of phyla.</title>
        <authorList>
            <person name="Brown C.T."/>
            <person name="Hug L.A."/>
            <person name="Thomas B.C."/>
            <person name="Sharon I."/>
            <person name="Castelle C.J."/>
            <person name="Singh A."/>
            <person name="Wilkins M.J."/>
            <person name="Williams K.H."/>
            <person name="Banfield J.F."/>
        </authorList>
    </citation>
    <scope>NUCLEOTIDE SEQUENCE [LARGE SCALE GENOMIC DNA]</scope>
</reference>
<keyword evidence="1" id="KW-1133">Transmembrane helix</keyword>
<dbReference type="Proteomes" id="UP000034231">
    <property type="component" value="Unassembled WGS sequence"/>
</dbReference>
<sequence length="154" mass="17217">MNSTVNEKFYEKYAWIVFLVIGILFIVGGIPHALGLNTDPTLVQTISGKTIDELKASSPMVFNLYNFYFRGGGLSDLGFAFFLIVISITAYRQGQKWAWYAFCFIPIYFLSWIGLSLTLPSESSSSLIPPLAVFIILSLVGLLLPLKKFFPSQN</sequence>
<gene>
    <name evidence="2" type="ORF">US68_C0012G0002</name>
</gene>
<evidence type="ECO:0000313" key="3">
    <source>
        <dbReference type="Proteomes" id="UP000034231"/>
    </source>
</evidence>
<keyword evidence="1" id="KW-0812">Transmembrane</keyword>
<proteinExistence type="predicted"/>
<dbReference type="EMBL" id="LBTX01000012">
    <property type="protein sequence ID" value="KKQ49607.1"/>
    <property type="molecule type" value="Genomic_DNA"/>
</dbReference>